<dbReference type="InterPro" id="IPR050921">
    <property type="entry name" value="T4SS_GSP_E_ATPase"/>
</dbReference>
<dbReference type="Pfam" id="PF00437">
    <property type="entry name" value="T2SSE"/>
    <property type="match status" value="1"/>
</dbReference>
<dbReference type="GO" id="GO:0005524">
    <property type="term" value="F:ATP binding"/>
    <property type="evidence" value="ECO:0007669"/>
    <property type="project" value="InterPro"/>
</dbReference>
<dbReference type="Gene3D" id="3.30.450.90">
    <property type="match status" value="1"/>
</dbReference>
<dbReference type="InterPro" id="IPR027417">
    <property type="entry name" value="P-loop_NTPase"/>
</dbReference>
<organism evidence="3 4">
    <name type="scientific">Candidatus Colwellbacteria bacterium RIFCSPHIGHO2_02_FULL_43_15</name>
    <dbReference type="NCBI Taxonomy" id="1797686"/>
    <lineage>
        <taxon>Bacteria</taxon>
        <taxon>Candidatus Colwelliibacteriota</taxon>
    </lineage>
</organism>
<accession>A0A1G1YXL9</accession>
<evidence type="ECO:0000313" key="4">
    <source>
        <dbReference type="Proteomes" id="UP000178651"/>
    </source>
</evidence>
<dbReference type="SUPFAM" id="SSF52540">
    <property type="entry name" value="P-loop containing nucleoside triphosphate hydrolases"/>
    <property type="match status" value="1"/>
</dbReference>
<comment type="caution">
    <text evidence="3">The sequence shown here is derived from an EMBL/GenBank/DDBJ whole genome shotgun (WGS) entry which is preliminary data.</text>
</comment>
<protein>
    <submittedName>
        <fullName evidence="3">Type IV pili twitching motility protein PilT</fullName>
    </submittedName>
</protein>
<dbReference type="PROSITE" id="PS00662">
    <property type="entry name" value="T2SP_E"/>
    <property type="match status" value="1"/>
</dbReference>
<gene>
    <name evidence="3" type="ORF">A3D47_00390</name>
</gene>
<comment type="similarity">
    <text evidence="1">Belongs to the GSP E family.</text>
</comment>
<dbReference type="PANTHER" id="PTHR30486:SF16">
    <property type="entry name" value="TWITCHING MOTILITY PROTEIN PILT"/>
    <property type="match status" value="1"/>
</dbReference>
<evidence type="ECO:0000313" key="3">
    <source>
        <dbReference type="EMBL" id="OGY57115.1"/>
    </source>
</evidence>
<sequence length="356" mass="39997">MDYKEKLNELLLITAKQNASDLHIAVGRRPTLRVDGVLIGLQKEPILTPEDAQGIIMAMLNPQQKEKLLKYGDVDFSYSYEDKARFRVNVFFQRGFVAGACRLIPAEIKTVEELNLPPILHEFTKLNQGFVLIVGPAGHGKSTTLAALLDEINHKRTDHIITIEDPIEYLFNQDRCIVSQREIKTDSPSFHRSLKSLLRQDPDVIMIGEMRDPESIATAMTASETGHLVFATLHTNSAAQTIDRIIDSFPASQQSQVTSQLAATLVGIVSQRLVPRIEGGRIPTCEVMFVNSAVRNLIRERKTYQIDLVIETSLQEGMVTLNRSLADLVKRKEISLENAEIYSLNPSELRILLERI</sequence>
<dbReference type="CDD" id="cd01131">
    <property type="entry name" value="PilT"/>
    <property type="match status" value="1"/>
</dbReference>
<name>A0A1G1YXL9_9BACT</name>
<dbReference type="Proteomes" id="UP000178651">
    <property type="component" value="Unassembled WGS sequence"/>
</dbReference>
<feature type="domain" description="Bacterial type II secretion system protein E" evidence="2">
    <location>
        <begin position="198"/>
        <end position="212"/>
    </location>
</feature>
<evidence type="ECO:0000256" key="1">
    <source>
        <dbReference type="ARBA" id="ARBA00006611"/>
    </source>
</evidence>
<dbReference type="Gene3D" id="3.40.50.300">
    <property type="entry name" value="P-loop containing nucleotide triphosphate hydrolases"/>
    <property type="match status" value="1"/>
</dbReference>
<dbReference type="NCBIfam" id="TIGR01420">
    <property type="entry name" value="pilT_fam"/>
    <property type="match status" value="1"/>
</dbReference>
<reference evidence="3 4" key="1">
    <citation type="journal article" date="2016" name="Nat. Commun.">
        <title>Thousands of microbial genomes shed light on interconnected biogeochemical processes in an aquifer system.</title>
        <authorList>
            <person name="Anantharaman K."/>
            <person name="Brown C.T."/>
            <person name="Hug L.A."/>
            <person name="Sharon I."/>
            <person name="Castelle C.J."/>
            <person name="Probst A.J."/>
            <person name="Thomas B.C."/>
            <person name="Singh A."/>
            <person name="Wilkins M.J."/>
            <person name="Karaoz U."/>
            <person name="Brodie E.L."/>
            <person name="Williams K.H."/>
            <person name="Hubbard S.S."/>
            <person name="Banfield J.F."/>
        </authorList>
    </citation>
    <scope>NUCLEOTIDE SEQUENCE [LARGE SCALE GENOMIC DNA]</scope>
</reference>
<dbReference type="InterPro" id="IPR006321">
    <property type="entry name" value="PilT/PilU"/>
</dbReference>
<dbReference type="PANTHER" id="PTHR30486">
    <property type="entry name" value="TWITCHING MOTILITY PROTEIN PILT"/>
    <property type="match status" value="1"/>
</dbReference>
<evidence type="ECO:0000259" key="2">
    <source>
        <dbReference type="PROSITE" id="PS00662"/>
    </source>
</evidence>
<dbReference type="GO" id="GO:0016887">
    <property type="term" value="F:ATP hydrolysis activity"/>
    <property type="evidence" value="ECO:0007669"/>
    <property type="project" value="InterPro"/>
</dbReference>
<dbReference type="EMBL" id="MHIU01000046">
    <property type="protein sequence ID" value="OGY57115.1"/>
    <property type="molecule type" value="Genomic_DNA"/>
</dbReference>
<dbReference type="InterPro" id="IPR001482">
    <property type="entry name" value="T2SS/T4SS_dom"/>
</dbReference>
<dbReference type="AlphaFoldDB" id="A0A1G1YXL9"/>
<proteinExistence type="inferred from homology"/>